<reference evidence="2 3" key="1">
    <citation type="submission" date="2018-12" db="EMBL/GenBank/DDBJ databases">
        <authorList>
            <consortium name="Pathogen Informatics"/>
        </authorList>
    </citation>
    <scope>NUCLEOTIDE SEQUENCE [LARGE SCALE GENOMIC DNA]</scope>
    <source>
        <strain evidence="2 3">NCTC6754</strain>
    </source>
</reference>
<evidence type="ECO:0000256" key="1">
    <source>
        <dbReference type="SAM" id="Phobius"/>
    </source>
</evidence>
<accession>A0A3S4HYA8</accession>
<name>A0A3S4HYA8_SALET</name>
<evidence type="ECO:0000313" key="2">
    <source>
        <dbReference type="EMBL" id="VEB61961.1"/>
    </source>
</evidence>
<feature type="transmembrane region" description="Helical" evidence="1">
    <location>
        <begin position="82"/>
        <end position="104"/>
    </location>
</feature>
<dbReference type="Proteomes" id="UP000269208">
    <property type="component" value="Chromosome"/>
</dbReference>
<protein>
    <submittedName>
        <fullName evidence="2">LysR family transcriptional regulator</fullName>
    </submittedName>
</protein>
<dbReference type="AlphaFoldDB" id="A0A3S4HYA8"/>
<keyword evidence="1" id="KW-0812">Transmembrane</keyword>
<sequence>MKEFSFILDAVDLKAEKVITKAMTEPTYVTIGLAWKKDKYLSYATRALIKFIEDYIKEHFTIKIIIFVLQQKFPIALRHLEAFSWLVYKVLFLWGPINCFLFPLQ</sequence>
<evidence type="ECO:0000313" key="3">
    <source>
        <dbReference type="Proteomes" id="UP000269208"/>
    </source>
</evidence>
<keyword evidence="1" id="KW-1133">Transmembrane helix</keyword>
<keyword evidence="1" id="KW-0472">Membrane</keyword>
<proteinExistence type="predicted"/>
<gene>
    <name evidence="2" type="ORF">NCTC6754_07337</name>
</gene>
<dbReference type="EMBL" id="LR134190">
    <property type="protein sequence ID" value="VEB61961.1"/>
    <property type="molecule type" value="Genomic_DNA"/>
</dbReference>
<organism evidence="2 3">
    <name type="scientific">Salmonella enterica I</name>
    <dbReference type="NCBI Taxonomy" id="59201"/>
    <lineage>
        <taxon>Bacteria</taxon>
        <taxon>Pseudomonadati</taxon>
        <taxon>Pseudomonadota</taxon>
        <taxon>Gammaproteobacteria</taxon>
        <taxon>Enterobacterales</taxon>
        <taxon>Enterobacteriaceae</taxon>
        <taxon>Salmonella</taxon>
    </lineage>
</organism>